<dbReference type="CDD" id="cd01285">
    <property type="entry name" value="nucleoside_deaminase"/>
    <property type="match status" value="1"/>
</dbReference>
<name>M2NMS8_BAUPA</name>
<dbReference type="PROSITE" id="PS51747">
    <property type="entry name" value="CYT_DCMP_DEAMINASES_2"/>
    <property type="match status" value="1"/>
</dbReference>
<dbReference type="HOGENOM" id="CLU_025810_0_0_1"/>
<proteinExistence type="predicted"/>
<dbReference type="KEGG" id="bcom:BAUCODRAFT_61005"/>
<keyword evidence="3" id="KW-1185">Reference proteome</keyword>
<protein>
    <recommendedName>
        <fullName evidence="1">CMP/dCMP-type deaminase domain-containing protein</fullName>
    </recommendedName>
</protein>
<dbReference type="OrthoDB" id="408702at2759"/>
<dbReference type="STRING" id="717646.M2NMS8"/>
<dbReference type="SUPFAM" id="SSF53927">
    <property type="entry name" value="Cytidine deaminase-like"/>
    <property type="match status" value="1"/>
</dbReference>
<feature type="domain" description="CMP/dCMP-type deaminase" evidence="1">
    <location>
        <begin position="10"/>
        <end position="141"/>
    </location>
</feature>
<evidence type="ECO:0000259" key="1">
    <source>
        <dbReference type="PROSITE" id="PS51747"/>
    </source>
</evidence>
<dbReference type="PANTHER" id="PTHR11079:SF203">
    <property type="entry name" value="CMP_DCMP-TYPE DEAMINASE DOMAIN-CONTAINING PROTEIN"/>
    <property type="match status" value="1"/>
</dbReference>
<dbReference type="Proteomes" id="UP000011761">
    <property type="component" value="Unassembled WGS sequence"/>
</dbReference>
<dbReference type="GO" id="GO:0052717">
    <property type="term" value="F:tRNA-specific adenosine-34 deaminase activity"/>
    <property type="evidence" value="ECO:0007669"/>
    <property type="project" value="TreeGrafter"/>
</dbReference>
<dbReference type="Pfam" id="PF00383">
    <property type="entry name" value="dCMP_cyt_deam_1"/>
    <property type="match status" value="1"/>
</dbReference>
<gene>
    <name evidence="2" type="ORF">BAUCODRAFT_61005</name>
</gene>
<dbReference type="RefSeq" id="XP_007671675.1">
    <property type="nucleotide sequence ID" value="XM_007673485.1"/>
</dbReference>
<dbReference type="GeneID" id="19115882"/>
<evidence type="ECO:0000313" key="3">
    <source>
        <dbReference type="Proteomes" id="UP000011761"/>
    </source>
</evidence>
<evidence type="ECO:0000313" key="2">
    <source>
        <dbReference type="EMBL" id="EMD00491.1"/>
    </source>
</evidence>
<accession>M2NMS8</accession>
<dbReference type="InterPro" id="IPR016193">
    <property type="entry name" value="Cytidine_deaminase-like"/>
</dbReference>
<sequence length="215" mass="23786">MHNASNVPLPTHEYWIRQAMQTLHENISPCPFEYFGAVVVNHTASSSLGDLVCTGINTVSSTGNPILHGETAALNNCTAILTDPEGHFKLSPAEALLAYRDLTLYTTSEPCPMCASAIRFAGFKECVYATNITARMAHGWPHPNLLCHEVFERVGTLPTRTSLIRNVLTNETDPYLLWQFDQSYPCPDQCERNGSNGHCVPMGSLEYVQELKSEL</sequence>
<dbReference type="PANTHER" id="PTHR11079">
    <property type="entry name" value="CYTOSINE DEAMINASE FAMILY MEMBER"/>
    <property type="match status" value="1"/>
</dbReference>
<dbReference type="Gene3D" id="3.40.140.10">
    <property type="entry name" value="Cytidine Deaminase, domain 2"/>
    <property type="match status" value="1"/>
</dbReference>
<organism evidence="2 3">
    <name type="scientific">Baudoinia panamericana (strain UAMH 10762)</name>
    <name type="common">Angels' share fungus</name>
    <name type="synonym">Baudoinia compniacensis (strain UAMH 10762)</name>
    <dbReference type="NCBI Taxonomy" id="717646"/>
    <lineage>
        <taxon>Eukaryota</taxon>
        <taxon>Fungi</taxon>
        <taxon>Dikarya</taxon>
        <taxon>Ascomycota</taxon>
        <taxon>Pezizomycotina</taxon>
        <taxon>Dothideomycetes</taxon>
        <taxon>Dothideomycetidae</taxon>
        <taxon>Mycosphaerellales</taxon>
        <taxon>Teratosphaeriaceae</taxon>
        <taxon>Baudoinia</taxon>
    </lineage>
</organism>
<dbReference type="InterPro" id="IPR002125">
    <property type="entry name" value="CMP_dCMP_dom"/>
</dbReference>
<dbReference type="OMA" id="QGWGQIR"/>
<dbReference type="eggNOG" id="ENOG502S2HJ">
    <property type="taxonomic scope" value="Eukaryota"/>
</dbReference>
<dbReference type="AlphaFoldDB" id="M2NMS8"/>
<reference evidence="2 3" key="1">
    <citation type="journal article" date="2012" name="PLoS Pathog.">
        <title>Diverse lifestyles and strategies of plant pathogenesis encoded in the genomes of eighteen Dothideomycetes fungi.</title>
        <authorList>
            <person name="Ohm R.A."/>
            <person name="Feau N."/>
            <person name="Henrissat B."/>
            <person name="Schoch C.L."/>
            <person name="Horwitz B.A."/>
            <person name="Barry K.W."/>
            <person name="Condon B.J."/>
            <person name="Copeland A.C."/>
            <person name="Dhillon B."/>
            <person name="Glaser F."/>
            <person name="Hesse C.N."/>
            <person name="Kosti I."/>
            <person name="LaButti K."/>
            <person name="Lindquist E.A."/>
            <person name="Lucas S."/>
            <person name="Salamov A.A."/>
            <person name="Bradshaw R.E."/>
            <person name="Ciuffetti L."/>
            <person name="Hamelin R.C."/>
            <person name="Kema G.H.J."/>
            <person name="Lawrence C."/>
            <person name="Scott J.A."/>
            <person name="Spatafora J.W."/>
            <person name="Turgeon B.G."/>
            <person name="de Wit P.J.G.M."/>
            <person name="Zhong S."/>
            <person name="Goodwin S.B."/>
            <person name="Grigoriev I.V."/>
        </authorList>
    </citation>
    <scope>NUCLEOTIDE SEQUENCE [LARGE SCALE GENOMIC DNA]</scope>
    <source>
        <strain evidence="2 3">UAMH 10762</strain>
    </source>
</reference>
<dbReference type="GO" id="GO:0002100">
    <property type="term" value="P:tRNA wobble adenosine to inosine editing"/>
    <property type="evidence" value="ECO:0007669"/>
    <property type="project" value="TreeGrafter"/>
</dbReference>
<dbReference type="EMBL" id="KB445550">
    <property type="protein sequence ID" value="EMD00491.1"/>
    <property type="molecule type" value="Genomic_DNA"/>
</dbReference>